<name>A0A5C5G5E8_9BASI</name>
<dbReference type="STRING" id="5288.A0A5C5G5E8"/>
<evidence type="ECO:0000259" key="8">
    <source>
        <dbReference type="Pfam" id="PF01435"/>
    </source>
</evidence>
<feature type="region of interest" description="Disordered" evidence="7">
    <location>
        <begin position="885"/>
        <end position="913"/>
    </location>
</feature>
<dbReference type="PANTHER" id="PTHR22726:SF18">
    <property type="entry name" value="PEPTIDASE M48 DOMAIN-CONTAINING PROTEIN"/>
    <property type="match status" value="1"/>
</dbReference>
<evidence type="ECO:0000256" key="4">
    <source>
        <dbReference type="ARBA" id="ARBA00022801"/>
    </source>
</evidence>
<dbReference type="GO" id="GO:0006515">
    <property type="term" value="P:protein quality control for misfolded or incompletely synthesized proteins"/>
    <property type="evidence" value="ECO:0007669"/>
    <property type="project" value="TreeGrafter"/>
</dbReference>
<dbReference type="GO" id="GO:0034982">
    <property type="term" value="P:mitochondrial protein processing"/>
    <property type="evidence" value="ECO:0007669"/>
    <property type="project" value="TreeGrafter"/>
</dbReference>
<feature type="compositionally biased region" description="Low complexity" evidence="7">
    <location>
        <begin position="1044"/>
        <end position="1056"/>
    </location>
</feature>
<dbReference type="GO" id="GO:0005743">
    <property type="term" value="C:mitochondrial inner membrane"/>
    <property type="evidence" value="ECO:0007669"/>
    <property type="project" value="TreeGrafter"/>
</dbReference>
<keyword evidence="3" id="KW-0479">Metal-binding</keyword>
<feature type="region of interest" description="Disordered" evidence="7">
    <location>
        <begin position="98"/>
        <end position="127"/>
    </location>
</feature>
<feature type="domain" description="Peptidase M48" evidence="8">
    <location>
        <begin position="830"/>
        <end position="1095"/>
    </location>
</feature>
<feature type="compositionally biased region" description="Low complexity" evidence="7">
    <location>
        <begin position="885"/>
        <end position="900"/>
    </location>
</feature>
<dbReference type="GO" id="GO:0004222">
    <property type="term" value="F:metalloendopeptidase activity"/>
    <property type="evidence" value="ECO:0007669"/>
    <property type="project" value="InterPro"/>
</dbReference>
<evidence type="ECO:0000313" key="10">
    <source>
        <dbReference type="Proteomes" id="UP000311382"/>
    </source>
</evidence>
<protein>
    <recommendedName>
        <fullName evidence="8">Peptidase M48 domain-containing protein</fullName>
    </recommendedName>
</protein>
<feature type="compositionally biased region" description="Low complexity" evidence="7">
    <location>
        <begin position="221"/>
        <end position="232"/>
    </location>
</feature>
<dbReference type="EMBL" id="SOZI01000010">
    <property type="protein sequence ID" value="TNY23564.1"/>
    <property type="molecule type" value="Genomic_DNA"/>
</dbReference>
<evidence type="ECO:0000313" key="9">
    <source>
        <dbReference type="EMBL" id="TNY23564.1"/>
    </source>
</evidence>
<keyword evidence="2" id="KW-0645">Protease</keyword>
<dbReference type="PANTHER" id="PTHR22726">
    <property type="entry name" value="METALLOENDOPEPTIDASE OMA1"/>
    <property type="match status" value="1"/>
</dbReference>
<dbReference type="InterPro" id="IPR001915">
    <property type="entry name" value="Peptidase_M48"/>
</dbReference>
<feature type="compositionally biased region" description="Basic residues" evidence="7">
    <location>
        <begin position="233"/>
        <end position="243"/>
    </location>
</feature>
<feature type="region of interest" description="Disordered" evidence="7">
    <location>
        <begin position="1041"/>
        <end position="1088"/>
    </location>
</feature>
<keyword evidence="4" id="KW-0378">Hydrolase</keyword>
<evidence type="ECO:0000256" key="1">
    <source>
        <dbReference type="ARBA" id="ARBA00001947"/>
    </source>
</evidence>
<dbReference type="Pfam" id="PF01435">
    <property type="entry name" value="Peptidase_M48"/>
    <property type="match status" value="1"/>
</dbReference>
<gene>
    <name evidence="9" type="ORF">DMC30DRAFT_414076</name>
</gene>
<keyword evidence="5" id="KW-0862">Zinc</keyword>
<feature type="compositionally biased region" description="Basic residues" evidence="7">
    <location>
        <begin position="410"/>
        <end position="438"/>
    </location>
</feature>
<accession>A0A5C5G5E8</accession>
<feature type="compositionally biased region" description="Basic residues" evidence="7">
    <location>
        <begin position="1061"/>
        <end position="1070"/>
    </location>
</feature>
<dbReference type="AlphaFoldDB" id="A0A5C5G5E8"/>
<keyword evidence="10" id="KW-1185">Reference proteome</keyword>
<evidence type="ECO:0000256" key="2">
    <source>
        <dbReference type="ARBA" id="ARBA00022670"/>
    </source>
</evidence>
<reference evidence="9 10" key="1">
    <citation type="submission" date="2019-03" db="EMBL/GenBank/DDBJ databases">
        <title>Rhodosporidium diobovatum UCD-FST 08-225 genome sequencing, assembly, and annotation.</title>
        <authorList>
            <person name="Fakankun I.U."/>
            <person name="Fristensky B."/>
            <person name="Levin D.B."/>
        </authorList>
    </citation>
    <scope>NUCLEOTIDE SEQUENCE [LARGE SCALE GENOMIC DNA]</scope>
    <source>
        <strain evidence="9 10">UCD-FST 08-225</strain>
    </source>
</reference>
<feature type="region of interest" description="Disordered" evidence="7">
    <location>
        <begin position="221"/>
        <end position="250"/>
    </location>
</feature>
<dbReference type="InterPro" id="IPR051156">
    <property type="entry name" value="Mito/Outer_Membr_Metalloprot"/>
</dbReference>
<evidence type="ECO:0000256" key="6">
    <source>
        <dbReference type="ARBA" id="ARBA00023049"/>
    </source>
</evidence>
<evidence type="ECO:0000256" key="7">
    <source>
        <dbReference type="SAM" id="MobiDB-lite"/>
    </source>
</evidence>
<feature type="region of interest" description="Disordered" evidence="7">
    <location>
        <begin position="358"/>
        <end position="386"/>
    </location>
</feature>
<keyword evidence="6" id="KW-0482">Metalloprotease</keyword>
<organism evidence="9 10">
    <name type="scientific">Rhodotorula diobovata</name>
    <dbReference type="NCBI Taxonomy" id="5288"/>
    <lineage>
        <taxon>Eukaryota</taxon>
        <taxon>Fungi</taxon>
        <taxon>Dikarya</taxon>
        <taxon>Basidiomycota</taxon>
        <taxon>Pucciniomycotina</taxon>
        <taxon>Microbotryomycetes</taxon>
        <taxon>Sporidiobolales</taxon>
        <taxon>Sporidiobolaceae</taxon>
        <taxon>Rhodotorula</taxon>
    </lineage>
</organism>
<feature type="region of interest" description="Disordered" evidence="7">
    <location>
        <begin position="179"/>
        <end position="206"/>
    </location>
</feature>
<feature type="compositionally biased region" description="Basic and acidic residues" evidence="7">
    <location>
        <begin position="113"/>
        <end position="122"/>
    </location>
</feature>
<comment type="cofactor">
    <cofactor evidence="1">
        <name>Zn(2+)</name>
        <dbReference type="ChEBI" id="CHEBI:29105"/>
    </cofactor>
</comment>
<evidence type="ECO:0000256" key="3">
    <source>
        <dbReference type="ARBA" id="ARBA00022723"/>
    </source>
</evidence>
<sequence>MAFRATLGDAVVAVRAITTPTRSIAAPALARPPPSSSARTLVESLVHASSPTRTVFIRPASSFVGVTGPGTAPLRAHDATRSCATSARALGRVVDGGPDHHGALAARAQAPRDGSRNKHADDTNPDTIGSPVLDALFKARAPWWWTVAKAQVQARDRSRSHDTRRRRFAWHWRASPSQQAFVRAGPSAASTHDCHHSEHAVDASSGMPSFGPHGCWGSSTGSSSSSSSSRQSSRGHAHSHRRGHDPSSCAQPLSGCRARFSSSSSARCSSRSWSWLYLALNDRRRRDCVTRSGYVRHACGEWRAFVGARGWAPVGLCGRGREVLRGARDRHARRVRGLVLRHRARAGVAYGQWSGPGLGQGHGYGEGPGTAGEEAGGGGGGGGGGERAGPFDYEAFRCSQWAELLGRGPHGARHGPGHGAHGRSHAHASHQGRSGWLRRHAPQEWVRHAHRVRRRKSGVLFFTMRACDANALRLREGGVGLGAARVDARRPLARAPRSGVQFVRSPQGAGRAPLVHASMAARQALRVGAIRAFSTSHVPALPSVPPPLPLVGVCTPLELGLPLLLPLASILKSSAALHVLSFVTRISLTLLPLSARSRIIHSLRERYLRDPTSLSSSLFGRCALEHKAGLLTAPSGFLTRWNALVGLPLLVLTPLVLLALVALASLERTPITGRWRIVMLSPAEEAELVRGVLAEPASATHPAPEGTSRDWVATLRRVLDLPDEGRSLTTGRRRLLGGDVLDPRDWRVRWAEAVLRALERGATPALAEGDSAPGVRAAVLSPPPTAFPLEPRAEAIGEGAHGIWSDELVLSKPAHAHSHPRGGDGATAASQQPPLRLEYDLLVVDRPEANAFSFGFGPDARPHTQPRRGVIVVYTGFLDEILSPSSSPSASATSSAARAPPSNPLRANLAPQTLPTDAQTRQLAVLMAHELAHLALSHTLESYASSSLLVPHLARLTADVLRTVLYPVTALLGPFINDALGRSLSEGAQGGFGVLAEAVNSCESRKLESEADVVALRLLASSGIDPHCALSFWEGRVALPPPSSSSSASASPGAAAPTPPHHPHTIRPHHPGATAPEGLLRSHPVDAERVRRIRDELDSWERWWARAGRAGAEAGRPAQAQAA</sequence>
<feature type="region of interest" description="Disordered" evidence="7">
    <location>
        <begin position="407"/>
        <end position="438"/>
    </location>
</feature>
<comment type="caution">
    <text evidence="9">The sequence shown here is derived from an EMBL/GenBank/DDBJ whole genome shotgun (WGS) entry which is preliminary data.</text>
</comment>
<proteinExistence type="predicted"/>
<feature type="compositionally biased region" description="Basic and acidic residues" evidence="7">
    <location>
        <begin position="192"/>
        <end position="201"/>
    </location>
</feature>
<dbReference type="GO" id="GO:0046872">
    <property type="term" value="F:metal ion binding"/>
    <property type="evidence" value="ECO:0007669"/>
    <property type="project" value="UniProtKB-KW"/>
</dbReference>
<dbReference type="Proteomes" id="UP000311382">
    <property type="component" value="Unassembled WGS sequence"/>
</dbReference>
<dbReference type="OrthoDB" id="7464992at2759"/>
<evidence type="ECO:0000256" key="5">
    <source>
        <dbReference type="ARBA" id="ARBA00022833"/>
    </source>
</evidence>